<evidence type="ECO:0000313" key="3">
    <source>
        <dbReference type="Proteomes" id="UP000807342"/>
    </source>
</evidence>
<comment type="caution">
    <text evidence="2">The sequence shown here is derived from an EMBL/GenBank/DDBJ whole genome shotgun (WGS) entry which is preliminary data.</text>
</comment>
<dbReference type="GO" id="GO:0006429">
    <property type="term" value="P:leucyl-tRNA aminoacylation"/>
    <property type="evidence" value="ECO:0007669"/>
    <property type="project" value="InterPro"/>
</dbReference>
<dbReference type="PANTHER" id="PTHR45794">
    <property type="entry name" value="LEUCYL-TRNA SYNTHETASE"/>
    <property type="match status" value="1"/>
</dbReference>
<dbReference type="PANTHER" id="PTHR45794:SF1">
    <property type="entry name" value="LEUCINE--TRNA LIGASE, CYTOPLASMIC"/>
    <property type="match status" value="1"/>
</dbReference>
<dbReference type="InterPro" id="IPR004493">
    <property type="entry name" value="Leu-tRNA-synth_Ia_arc/euk"/>
</dbReference>
<reference evidence="2" key="1">
    <citation type="submission" date="2020-11" db="EMBL/GenBank/DDBJ databases">
        <authorList>
            <consortium name="DOE Joint Genome Institute"/>
            <person name="Ahrendt S."/>
            <person name="Riley R."/>
            <person name="Andreopoulos W."/>
            <person name="Labutti K."/>
            <person name="Pangilinan J."/>
            <person name="Ruiz-Duenas F.J."/>
            <person name="Barrasa J.M."/>
            <person name="Sanchez-Garcia M."/>
            <person name="Camarero S."/>
            <person name="Miyauchi S."/>
            <person name="Serrano A."/>
            <person name="Linde D."/>
            <person name="Babiker R."/>
            <person name="Drula E."/>
            <person name="Ayuso-Fernandez I."/>
            <person name="Pacheco R."/>
            <person name="Padilla G."/>
            <person name="Ferreira P."/>
            <person name="Barriuso J."/>
            <person name="Kellner H."/>
            <person name="Castanera R."/>
            <person name="Alfaro M."/>
            <person name="Ramirez L."/>
            <person name="Pisabarro A.G."/>
            <person name="Kuo A."/>
            <person name="Tritt A."/>
            <person name="Lipzen A."/>
            <person name="He G."/>
            <person name="Yan M."/>
            <person name="Ng V."/>
            <person name="Cullen D."/>
            <person name="Martin F."/>
            <person name="Rosso M.-N."/>
            <person name="Henrissat B."/>
            <person name="Hibbett D."/>
            <person name="Martinez A.T."/>
            <person name="Grigoriev I.V."/>
        </authorList>
    </citation>
    <scope>NUCLEOTIDE SEQUENCE</scope>
    <source>
        <strain evidence="2">MF-IS2</strain>
    </source>
</reference>
<comment type="similarity">
    <text evidence="1">Belongs to the class-I aminoacyl-tRNA synthetase family.</text>
</comment>
<accession>A0A9P5X1R4</accession>
<keyword evidence="3" id="KW-1185">Reference proteome</keyword>
<organism evidence="2 3">
    <name type="scientific">Macrolepiota fuliginosa MF-IS2</name>
    <dbReference type="NCBI Taxonomy" id="1400762"/>
    <lineage>
        <taxon>Eukaryota</taxon>
        <taxon>Fungi</taxon>
        <taxon>Dikarya</taxon>
        <taxon>Basidiomycota</taxon>
        <taxon>Agaricomycotina</taxon>
        <taxon>Agaricomycetes</taxon>
        <taxon>Agaricomycetidae</taxon>
        <taxon>Agaricales</taxon>
        <taxon>Agaricineae</taxon>
        <taxon>Agaricaceae</taxon>
        <taxon>Macrolepiota</taxon>
    </lineage>
</organism>
<name>A0A9P5X1R4_9AGAR</name>
<dbReference type="GO" id="GO:0005524">
    <property type="term" value="F:ATP binding"/>
    <property type="evidence" value="ECO:0007669"/>
    <property type="project" value="InterPro"/>
</dbReference>
<evidence type="ECO:0000256" key="1">
    <source>
        <dbReference type="ARBA" id="ARBA00005594"/>
    </source>
</evidence>
<gene>
    <name evidence="2" type="ORF">P691DRAFT_544466</name>
</gene>
<evidence type="ECO:0000313" key="2">
    <source>
        <dbReference type="EMBL" id="KAF9441725.1"/>
    </source>
</evidence>
<dbReference type="GO" id="GO:0004823">
    <property type="term" value="F:leucine-tRNA ligase activity"/>
    <property type="evidence" value="ECO:0007669"/>
    <property type="project" value="InterPro"/>
</dbReference>
<sequence length="122" mass="13966">MSANWRKRYHARNVVLNTWTAILHEPKSIQLALWPTPPTPVDRILLESVEYMRGTVKSMRDAEISLLKMLAKASNKGKKNNAVDGSQVFDPKKEKAVRIYVATHFPEWQDICVGIVQEAYTE</sequence>
<dbReference type="AlphaFoldDB" id="A0A9P5X1R4"/>
<dbReference type="Proteomes" id="UP000807342">
    <property type="component" value="Unassembled WGS sequence"/>
</dbReference>
<proteinExistence type="inferred from homology"/>
<dbReference type="EMBL" id="MU151804">
    <property type="protein sequence ID" value="KAF9441725.1"/>
    <property type="molecule type" value="Genomic_DNA"/>
</dbReference>
<protein>
    <submittedName>
        <fullName evidence="2">Uncharacterized protein</fullName>
    </submittedName>
</protein>
<dbReference type="OrthoDB" id="10496299at2759"/>